<dbReference type="GO" id="GO:0005524">
    <property type="term" value="F:ATP binding"/>
    <property type="evidence" value="ECO:0007669"/>
    <property type="project" value="UniProtKB-KW"/>
</dbReference>
<dbReference type="InterPro" id="IPR035965">
    <property type="entry name" value="PAS-like_dom_sf"/>
</dbReference>
<evidence type="ECO:0000259" key="12">
    <source>
        <dbReference type="PROSITE" id="PS50110"/>
    </source>
</evidence>
<dbReference type="SMART" id="SM00065">
    <property type="entry name" value="GAF"/>
    <property type="match status" value="1"/>
</dbReference>
<evidence type="ECO:0000259" key="11">
    <source>
        <dbReference type="PROSITE" id="PS50109"/>
    </source>
</evidence>
<evidence type="ECO:0000259" key="13">
    <source>
        <dbReference type="PROSITE" id="PS50112"/>
    </source>
</evidence>
<evidence type="ECO:0000256" key="5">
    <source>
        <dbReference type="ARBA" id="ARBA00022741"/>
    </source>
</evidence>
<feature type="region of interest" description="Disordered" evidence="10">
    <location>
        <begin position="707"/>
        <end position="735"/>
    </location>
</feature>
<accession>A0A1H3A8E2</accession>
<dbReference type="InterPro" id="IPR001789">
    <property type="entry name" value="Sig_transdc_resp-reg_receiver"/>
</dbReference>
<evidence type="ECO:0000256" key="3">
    <source>
        <dbReference type="ARBA" id="ARBA00022553"/>
    </source>
</evidence>
<feature type="compositionally biased region" description="Low complexity" evidence="10">
    <location>
        <begin position="30"/>
        <end position="42"/>
    </location>
</feature>
<dbReference type="Gene3D" id="3.30.565.10">
    <property type="entry name" value="Histidine kinase-like ATPase, C-terminal domain"/>
    <property type="match status" value="1"/>
</dbReference>
<feature type="domain" description="Response regulatory" evidence="12">
    <location>
        <begin position="738"/>
        <end position="854"/>
    </location>
</feature>
<keyword evidence="7" id="KW-0067">ATP-binding</keyword>
<evidence type="ECO:0000256" key="10">
    <source>
        <dbReference type="SAM" id="MobiDB-lite"/>
    </source>
</evidence>
<dbReference type="GO" id="GO:0006355">
    <property type="term" value="P:regulation of DNA-templated transcription"/>
    <property type="evidence" value="ECO:0007669"/>
    <property type="project" value="InterPro"/>
</dbReference>
<feature type="compositionally biased region" description="Basic and acidic residues" evidence="10">
    <location>
        <begin position="1"/>
        <end position="18"/>
    </location>
</feature>
<dbReference type="InterPro" id="IPR003661">
    <property type="entry name" value="HisK_dim/P_dom"/>
</dbReference>
<proteinExistence type="predicted"/>
<dbReference type="Gene3D" id="3.30.450.20">
    <property type="entry name" value="PAS domain"/>
    <property type="match status" value="2"/>
</dbReference>
<dbReference type="InterPro" id="IPR003018">
    <property type="entry name" value="GAF"/>
</dbReference>
<feature type="domain" description="PAC" evidence="14">
    <location>
        <begin position="417"/>
        <end position="467"/>
    </location>
</feature>
<evidence type="ECO:0000313" key="16">
    <source>
        <dbReference type="Proteomes" id="UP000198816"/>
    </source>
</evidence>
<reference evidence="16" key="1">
    <citation type="submission" date="2016-10" db="EMBL/GenBank/DDBJ databases">
        <authorList>
            <person name="Varghese N."/>
            <person name="Submissions S."/>
        </authorList>
    </citation>
    <scope>NUCLEOTIDE SEQUENCE [LARGE SCALE GENOMIC DNA]</scope>
    <source>
        <strain evidence="16">DSM 217</strain>
    </source>
</reference>
<dbReference type="PROSITE" id="PS50112">
    <property type="entry name" value="PAS"/>
    <property type="match status" value="2"/>
</dbReference>
<evidence type="ECO:0000256" key="7">
    <source>
        <dbReference type="ARBA" id="ARBA00022840"/>
    </source>
</evidence>
<dbReference type="EC" id="2.7.13.3" evidence="2"/>
<dbReference type="PANTHER" id="PTHR43065:SF46">
    <property type="entry name" value="C4-DICARBOXYLATE TRANSPORT SENSOR PROTEIN DCTB"/>
    <property type="match status" value="1"/>
</dbReference>
<dbReference type="SMART" id="SM00091">
    <property type="entry name" value="PAS"/>
    <property type="match status" value="2"/>
</dbReference>
<dbReference type="CDD" id="cd17546">
    <property type="entry name" value="REC_hyHK_CKI1_RcsC-like"/>
    <property type="match status" value="1"/>
</dbReference>
<keyword evidence="16" id="KW-1185">Reference proteome</keyword>
<dbReference type="CDD" id="cd00130">
    <property type="entry name" value="PAS"/>
    <property type="match status" value="2"/>
</dbReference>
<dbReference type="PROSITE" id="PS50110">
    <property type="entry name" value="RESPONSE_REGULATORY"/>
    <property type="match status" value="1"/>
</dbReference>
<keyword evidence="6 15" id="KW-0418">Kinase</keyword>
<sequence>MRAHDLDQDSGHSGDEPSRQPTLTDSLRLSEPGSGPPSGTAPGPAPEPMPASEVMDRHTRERIEQALRHVALGVCAASGETLFQTIVDSLTKTLGVDLAFISELPAGCETHVGTRAVSDRGHPMPNLEYGLAGTPCRLVLDEGFQFIGDDLSRHFPGDNMLSDLGAVAYAGYPLLDSAKRPIGLVALLHRKPLTNPGLIEAVLQIYSVRAAAELDRQRSEASYRAIFEAAEDAIFVHDLTTGAICDANPAACRIYGYSHDEMVRLNPEQLSSGIPPYDQAGAARWIGLASAGEPQRFEWHRRNKDGSLHWDEVTLKRATLDGIDRLVAITREITERKRIEETLRATVEAALDAVIGMDGAGKVIAFNPAAEQTFGYRREAAIGKPLADLIVPERFRDAHRAGMERYRQDGHGPMLGRRVEVTACRADGSELPVELAIDRAQGPEGDFFVGYLRDITERKLAEEEHARLEAQLRQAQKMEAIGHLAGGIAHDFNNILTGAMGYVTLAQELTRDRGDAKLDRYLDRAQRASQRARDLIQQLLTFSRGRRGDPRPLDLAPLVRETLRLLGATLAAEVEIETHLPPGLPRVNLDPIQVEQILVNLCINARDAMSGSGRLEIGLGREHLGGIVCSSCRQKVRGDYLVLRVKDTGCGIDPIHLDRLFEPFFTTKPSGQGSGMGLAVVHGVVHEYGGHLCVESTPGEGTLFRVLFPPTSTDDTPAPDARSTSRDPTPAPGRLQGRVLLVDDDDLAGGLMLDLLEDRGLDVVIATNAEEALAAMSTASEPFDLLITDQAMPRMTGLELVRRVRPINPDLPIILYTGNADALDAEEVEAAGVRALVRKPVDVAVLGELLRDLLA</sequence>
<dbReference type="EMBL" id="FNNZ01000018">
    <property type="protein sequence ID" value="SDX25568.1"/>
    <property type="molecule type" value="Genomic_DNA"/>
</dbReference>
<dbReference type="InterPro" id="IPR004358">
    <property type="entry name" value="Sig_transdc_His_kin-like_C"/>
</dbReference>
<dbReference type="PROSITE" id="PS50113">
    <property type="entry name" value="PAC"/>
    <property type="match status" value="2"/>
</dbReference>
<dbReference type="Gene3D" id="1.10.287.130">
    <property type="match status" value="1"/>
</dbReference>
<evidence type="ECO:0000256" key="2">
    <source>
        <dbReference type="ARBA" id="ARBA00012438"/>
    </source>
</evidence>
<feature type="domain" description="PAS" evidence="13">
    <location>
        <begin position="219"/>
        <end position="263"/>
    </location>
</feature>
<evidence type="ECO:0000256" key="9">
    <source>
        <dbReference type="PROSITE-ProRule" id="PRU00169"/>
    </source>
</evidence>
<dbReference type="Pfam" id="PF00512">
    <property type="entry name" value="HisKA"/>
    <property type="match status" value="1"/>
</dbReference>
<dbReference type="CDD" id="cd00082">
    <property type="entry name" value="HisKA"/>
    <property type="match status" value="1"/>
</dbReference>
<feature type="region of interest" description="Disordered" evidence="10">
    <location>
        <begin position="1"/>
        <end position="56"/>
    </location>
</feature>
<dbReference type="Pfam" id="PF00989">
    <property type="entry name" value="PAS"/>
    <property type="match status" value="1"/>
</dbReference>
<dbReference type="InterPro" id="IPR036097">
    <property type="entry name" value="HisK_dim/P_sf"/>
</dbReference>
<evidence type="ECO:0000256" key="4">
    <source>
        <dbReference type="ARBA" id="ARBA00022679"/>
    </source>
</evidence>
<dbReference type="SMART" id="SM00387">
    <property type="entry name" value="HATPase_c"/>
    <property type="match status" value="1"/>
</dbReference>
<evidence type="ECO:0000259" key="14">
    <source>
        <dbReference type="PROSITE" id="PS50113"/>
    </source>
</evidence>
<dbReference type="GO" id="GO:0000155">
    <property type="term" value="F:phosphorelay sensor kinase activity"/>
    <property type="evidence" value="ECO:0007669"/>
    <property type="project" value="InterPro"/>
</dbReference>
<dbReference type="Pfam" id="PF00072">
    <property type="entry name" value="Response_reg"/>
    <property type="match status" value="1"/>
</dbReference>
<dbReference type="OrthoDB" id="1931120at2"/>
<dbReference type="NCBIfam" id="TIGR00229">
    <property type="entry name" value="sensory_box"/>
    <property type="match status" value="2"/>
</dbReference>
<dbReference type="Pfam" id="PF02518">
    <property type="entry name" value="HATPase_c"/>
    <property type="match status" value="1"/>
</dbReference>
<feature type="compositionally biased region" description="Low complexity" evidence="10">
    <location>
        <begin position="709"/>
        <end position="721"/>
    </location>
</feature>
<feature type="domain" description="Histidine kinase" evidence="11">
    <location>
        <begin position="487"/>
        <end position="712"/>
    </location>
</feature>
<dbReference type="STRING" id="1058.SAMN05421783_118103"/>
<evidence type="ECO:0000256" key="8">
    <source>
        <dbReference type="ARBA" id="ARBA00023012"/>
    </source>
</evidence>
<keyword evidence="5" id="KW-0547">Nucleotide-binding</keyword>
<dbReference type="Pfam" id="PF13188">
    <property type="entry name" value="PAS_8"/>
    <property type="match status" value="1"/>
</dbReference>
<evidence type="ECO:0000256" key="1">
    <source>
        <dbReference type="ARBA" id="ARBA00000085"/>
    </source>
</evidence>
<keyword evidence="4" id="KW-0808">Transferase</keyword>
<feature type="domain" description="PAC" evidence="14">
    <location>
        <begin position="295"/>
        <end position="345"/>
    </location>
</feature>
<dbReference type="Proteomes" id="UP000198816">
    <property type="component" value="Unassembled WGS sequence"/>
</dbReference>
<evidence type="ECO:0000256" key="6">
    <source>
        <dbReference type="ARBA" id="ARBA00022777"/>
    </source>
</evidence>
<dbReference type="SUPFAM" id="SSF55785">
    <property type="entry name" value="PYP-like sensor domain (PAS domain)"/>
    <property type="match status" value="2"/>
</dbReference>
<dbReference type="PANTHER" id="PTHR43065">
    <property type="entry name" value="SENSOR HISTIDINE KINASE"/>
    <property type="match status" value="1"/>
</dbReference>
<dbReference type="InterPro" id="IPR003594">
    <property type="entry name" value="HATPase_dom"/>
</dbReference>
<dbReference type="InterPro" id="IPR000700">
    <property type="entry name" value="PAS-assoc_C"/>
</dbReference>
<dbReference type="InterPro" id="IPR000014">
    <property type="entry name" value="PAS"/>
</dbReference>
<dbReference type="AlphaFoldDB" id="A0A1H3A8E2"/>
<dbReference type="InterPro" id="IPR013767">
    <property type="entry name" value="PAS_fold"/>
</dbReference>
<gene>
    <name evidence="15" type="ORF">SAMN05421783_118103</name>
</gene>
<keyword evidence="3 9" id="KW-0597">Phosphoprotein</keyword>
<feature type="modified residue" description="4-aspartylphosphate" evidence="9">
    <location>
        <position position="789"/>
    </location>
</feature>
<dbReference type="SUPFAM" id="SSF52172">
    <property type="entry name" value="CheY-like"/>
    <property type="match status" value="1"/>
</dbReference>
<evidence type="ECO:0000313" key="15">
    <source>
        <dbReference type="EMBL" id="SDX25568.1"/>
    </source>
</evidence>
<dbReference type="PRINTS" id="PR00344">
    <property type="entry name" value="BCTRLSENSOR"/>
</dbReference>
<dbReference type="InterPro" id="IPR011006">
    <property type="entry name" value="CheY-like_superfamily"/>
</dbReference>
<dbReference type="SUPFAM" id="SSF55874">
    <property type="entry name" value="ATPase domain of HSP90 chaperone/DNA topoisomerase II/histidine kinase"/>
    <property type="match status" value="1"/>
</dbReference>
<dbReference type="PROSITE" id="PS50109">
    <property type="entry name" value="HIS_KIN"/>
    <property type="match status" value="1"/>
</dbReference>
<organism evidence="15 16">
    <name type="scientific">Thiocapsa roseopersicina</name>
    <dbReference type="NCBI Taxonomy" id="1058"/>
    <lineage>
        <taxon>Bacteria</taxon>
        <taxon>Pseudomonadati</taxon>
        <taxon>Pseudomonadota</taxon>
        <taxon>Gammaproteobacteria</taxon>
        <taxon>Chromatiales</taxon>
        <taxon>Chromatiaceae</taxon>
        <taxon>Thiocapsa</taxon>
    </lineage>
</organism>
<comment type="catalytic activity">
    <reaction evidence="1">
        <text>ATP + protein L-histidine = ADP + protein N-phospho-L-histidine.</text>
        <dbReference type="EC" id="2.7.13.3"/>
    </reaction>
</comment>
<dbReference type="InterPro" id="IPR005467">
    <property type="entry name" value="His_kinase_dom"/>
</dbReference>
<feature type="domain" description="PAS" evidence="13">
    <location>
        <begin position="339"/>
        <end position="410"/>
    </location>
</feature>
<dbReference type="Gene3D" id="3.40.50.2300">
    <property type="match status" value="1"/>
</dbReference>
<dbReference type="Pfam" id="PF01590">
    <property type="entry name" value="GAF"/>
    <property type="match status" value="1"/>
</dbReference>
<dbReference type="SUPFAM" id="SSF47384">
    <property type="entry name" value="Homodimeric domain of signal transducing histidine kinase"/>
    <property type="match status" value="1"/>
</dbReference>
<dbReference type="SUPFAM" id="SSF55781">
    <property type="entry name" value="GAF domain-like"/>
    <property type="match status" value="1"/>
</dbReference>
<dbReference type="SMART" id="SM00388">
    <property type="entry name" value="HisKA"/>
    <property type="match status" value="1"/>
</dbReference>
<keyword evidence="8" id="KW-0902">Two-component regulatory system</keyword>
<protein>
    <recommendedName>
        <fullName evidence="2">histidine kinase</fullName>
        <ecNumber evidence="2">2.7.13.3</ecNumber>
    </recommendedName>
</protein>
<dbReference type="InterPro" id="IPR036890">
    <property type="entry name" value="HATPase_C_sf"/>
</dbReference>
<dbReference type="SMART" id="SM00448">
    <property type="entry name" value="REC"/>
    <property type="match status" value="1"/>
</dbReference>
<name>A0A1H3A8E2_THIRO</name>